<dbReference type="Proteomes" id="UP000324222">
    <property type="component" value="Unassembled WGS sequence"/>
</dbReference>
<proteinExistence type="predicted"/>
<name>A0A5B7K1I0_PORTR</name>
<dbReference type="AlphaFoldDB" id="A0A5B7K1I0"/>
<protein>
    <submittedName>
        <fullName evidence="1">Uncharacterized protein</fullName>
    </submittedName>
</protein>
<keyword evidence="2" id="KW-1185">Reference proteome</keyword>
<organism evidence="1 2">
    <name type="scientific">Portunus trituberculatus</name>
    <name type="common">Swimming crab</name>
    <name type="synonym">Neptunus trituberculatus</name>
    <dbReference type="NCBI Taxonomy" id="210409"/>
    <lineage>
        <taxon>Eukaryota</taxon>
        <taxon>Metazoa</taxon>
        <taxon>Ecdysozoa</taxon>
        <taxon>Arthropoda</taxon>
        <taxon>Crustacea</taxon>
        <taxon>Multicrustacea</taxon>
        <taxon>Malacostraca</taxon>
        <taxon>Eumalacostraca</taxon>
        <taxon>Eucarida</taxon>
        <taxon>Decapoda</taxon>
        <taxon>Pleocyemata</taxon>
        <taxon>Brachyura</taxon>
        <taxon>Eubrachyura</taxon>
        <taxon>Portunoidea</taxon>
        <taxon>Portunidae</taxon>
        <taxon>Portuninae</taxon>
        <taxon>Portunus</taxon>
    </lineage>
</organism>
<comment type="caution">
    <text evidence="1">The sequence shown here is derived from an EMBL/GenBank/DDBJ whole genome shotgun (WGS) entry which is preliminary data.</text>
</comment>
<sequence>MLVPISAGLPFFPGLAAAVDEVVKSNASSGHHFASTRRLVPASPVCLRRRVTMQTINYGTQSGTLFPCRMKGHEEIGEE</sequence>
<accession>A0A5B7K1I0</accession>
<evidence type="ECO:0000313" key="2">
    <source>
        <dbReference type="Proteomes" id="UP000324222"/>
    </source>
</evidence>
<evidence type="ECO:0000313" key="1">
    <source>
        <dbReference type="EMBL" id="MPC98988.1"/>
    </source>
</evidence>
<reference evidence="1 2" key="1">
    <citation type="submission" date="2019-05" db="EMBL/GenBank/DDBJ databases">
        <title>Another draft genome of Portunus trituberculatus and its Hox gene families provides insights of decapod evolution.</title>
        <authorList>
            <person name="Jeong J.-H."/>
            <person name="Song I."/>
            <person name="Kim S."/>
            <person name="Choi T."/>
            <person name="Kim D."/>
            <person name="Ryu S."/>
            <person name="Kim W."/>
        </authorList>
    </citation>
    <scope>NUCLEOTIDE SEQUENCE [LARGE SCALE GENOMIC DNA]</scope>
    <source>
        <tissue evidence="1">Muscle</tissue>
    </source>
</reference>
<dbReference type="EMBL" id="VSRR010116512">
    <property type="protein sequence ID" value="MPC98988.1"/>
    <property type="molecule type" value="Genomic_DNA"/>
</dbReference>
<gene>
    <name evidence="1" type="ORF">E2C01_094380</name>
</gene>